<evidence type="ECO:0000313" key="3">
    <source>
        <dbReference type="Proteomes" id="UP000298663"/>
    </source>
</evidence>
<protein>
    <submittedName>
        <fullName evidence="2">Uncharacterized protein</fullName>
    </submittedName>
</protein>
<evidence type="ECO:0000256" key="1">
    <source>
        <dbReference type="SAM" id="SignalP"/>
    </source>
</evidence>
<gene>
    <name evidence="2" type="ORF">L596_019192</name>
</gene>
<keyword evidence="3" id="KW-1185">Reference proteome</keyword>
<accession>A0A4U5MQN4</accession>
<dbReference type="EMBL" id="AZBU02000006">
    <property type="protein sequence ID" value="TKR71623.1"/>
    <property type="molecule type" value="Genomic_DNA"/>
</dbReference>
<dbReference type="Proteomes" id="UP000298663">
    <property type="component" value="Unassembled WGS sequence"/>
</dbReference>
<comment type="caution">
    <text evidence="2">The sequence shown here is derived from an EMBL/GenBank/DDBJ whole genome shotgun (WGS) entry which is preliminary data.</text>
</comment>
<proteinExistence type="predicted"/>
<feature type="chain" id="PRO_5020792288" evidence="1">
    <location>
        <begin position="18"/>
        <end position="81"/>
    </location>
</feature>
<name>A0A4U5MQN4_STECR</name>
<feature type="signal peptide" evidence="1">
    <location>
        <begin position="1"/>
        <end position="17"/>
    </location>
</feature>
<evidence type="ECO:0000313" key="2">
    <source>
        <dbReference type="EMBL" id="TKR71623.1"/>
    </source>
</evidence>
<reference evidence="2 3" key="2">
    <citation type="journal article" date="2019" name="G3 (Bethesda)">
        <title>Hybrid Assembly of the Genome of the Entomopathogenic Nematode Steinernema carpocapsae Identifies the X-Chromosome.</title>
        <authorList>
            <person name="Serra L."/>
            <person name="Macchietto M."/>
            <person name="Macias-Munoz A."/>
            <person name="McGill C.J."/>
            <person name="Rodriguez I.M."/>
            <person name="Rodriguez B."/>
            <person name="Murad R."/>
            <person name="Mortazavi A."/>
        </authorList>
    </citation>
    <scope>NUCLEOTIDE SEQUENCE [LARGE SCALE GENOMIC DNA]</scope>
    <source>
        <strain evidence="2 3">ALL</strain>
    </source>
</reference>
<organism evidence="2 3">
    <name type="scientific">Steinernema carpocapsae</name>
    <name type="common">Entomopathogenic nematode</name>
    <dbReference type="NCBI Taxonomy" id="34508"/>
    <lineage>
        <taxon>Eukaryota</taxon>
        <taxon>Metazoa</taxon>
        <taxon>Ecdysozoa</taxon>
        <taxon>Nematoda</taxon>
        <taxon>Chromadorea</taxon>
        <taxon>Rhabditida</taxon>
        <taxon>Tylenchina</taxon>
        <taxon>Panagrolaimomorpha</taxon>
        <taxon>Strongyloidoidea</taxon>
        <taxon>Steinernematidae</taxon>
        <taxon>Steinernema</taxon>
    </lineage>
</organism>
<dbReference type="AlphaFoldDB" id="A0A4U5MQN4"/>
<sequence>MWRSFVLLLAVVVLVESTPVNFFWQKMVANKLSKEIFQMSENSEPVSKTLRCMLLQKSPFFWRRRILARNDGVIIEENKCE</sequence>
<reference evidence="2 3" key="1">
    <citation type="journal article" date="2015" name="Genome Biol.">
        <title>Comparative genomics of Steinernema reveals deeply conserved gene regulatory networks.</title>
        <authorList>
            <person name="Dillman A.R."/>
            <person name="Macchietto M."/>
            <person name="Porter C.F."/>
            <person name="Rogers A."/>
            <person name="Williams B."/>
            <person name="Antoshechkin I."/>
            <person name="Lee M.M."/>
            <person name="Goodwin Z."/>
            <person name="Lu X."/>
            <person name="Lewis E.E."/>
            <person name="Goodrich-Blair H."/>
            <person name="Stock S.P."/>
            <person name="Adams B.J."/>
            <person name="Sternberg P.W."/>
            <person name="Mortazavi A."/>
        </authorList>
    </citation>
    <scope>NUCLEOTIDE SEQUENCE [LARGE SCALE GENOMIC DNA]</scope>
    <source>
        <strain evidence="2 3">ALL</strain>
    </source>
</reference>
<keyword evidence="1" id="KW-0732">Signal</keyword>